<protein>
    <submittedName>
        <fullName evidence="3">Nucleoredoxin like 1</fullName>
    </submittedName>
</protein>
<dbReference type="InterPro" id="IPR029520">
    <property type="entry name" value="RdCVF"/>
</dbReference>
<feature type="domain" description="Thioredoxin-like fold" evidence="2">
    <location>
        <begin position="32"/>
        <end position="132"/>
    </location>
</feature>
<evidence type="ECO:0000313" key="4">
    <source>
        <dbReference type="Proteomes" id="UP000472263"/>
    </source>
</evidence>
<dbReference type="InterPro" id="IPR036249">
    <property type="entry name" value="Thioredoxin-like_sf"/>
</dbReference>
<name>A0A668A5P1_9TELE</name>
<reference evidence="3" key="1">
    <citation type="submission" date="2019-06" db="EMBL/GenBank/DDBJ databases">
        <authorList>
            <consortium name="Wellcome Sanger Institute Data Sharing"/>
        </authorList>
    </citation>
    <scope>NUCLEOTIDE SEQUENCE [LARGE SCALE GENOMIC DNA]</scope>
</reference>
<gene>
    <name evidence="3" type="primary">LOC115360132</name>
</gene>
<reference evidence="3" key="3">
    <citation type="submission" date="2025-09" db="UniProtKB">
        <authorList>
            <consortium name="Ensembl"/>
        </authorList>
    </citation>
    <scope>IDENTIFICATION</scope>
</reference>
<dbReference type="GeneTree" id="ENSGT00940000161246"/>
<dbReference type="Gene3D" id="3.40.30.10">
    <property type="entry name" value="Glutaredoxin"/>
    <property type="match status" value="1"/>
</dbReference>
<evidence type="ECO:0000259" key="2">
    <source>
        <dbReference type="Pfam" id="PF13905"/>
    </source>
</evidence>
<dbReference type="InParanoid" id="A0A668A5P1"/>
<keyword evidence="4" id="KW-1185">Reference proteome</keyword>
<feature type="compositionally biased region" description="Basic and acidic residues" evidence="1">
    <location>
        <begin position="216"/>
        <end position="234"/>
    </location>
</feature>
<dbReference type="GO" id="GO:0045494">
    <property type="term" value="P:photoreceptor cell maintenance"/>
    <property type="evidence" value="ECO:0007669"/>
    <property type="project" value="InterPro"/>
</dbReference>
<reference evidence="3" key="2">
    <citation type="submission" date="2025-08" db="UniProtKB">
        <authorList>
            <consortium name="Ensembl"/>
        </authorList>
    </citation>
    <scope>IDENTIFICATION</scope>
</reference>
<dbReference type="GeneID" id="115360132"/>
<sequence>MVDLFLDRVLVRNNWDQDELNTEREIIGILENRILMLFFASAECDRCQEFVPTLNDFFKRLKDPFYIENPALLALIYISLDESEEQQESFLKELHKKSLFLAYEDPYRKELQAMFKVTDVPTVVVLRPDCSVLSPNAVEDICRFGCDCFRNWQESAEVVERSFMLNEEFDNLNLRSATDPVRRLKYKTEDDKRKKRWWKVWEKQKPGYEEGEEEQDGRWDAKGKEGERGPWRKR</sequence>
<dbReference type="PANTHER" id="PTHR47109">
    <property type="entry name" value="NUCLEOREDOXIN-LIKE PROTEIN 1"/>
    <property type="match status" value="1"/>
</dbReference>
<dbReference type="Ensembl" id="ENSMMDT00005049559.1">
    <property type="protein sequence ID" value="ENSMMDP00005048607.1"/>
    <property type="gene ID" value="ENSMMDG00005022110.1"/>
</dbReference>
<accession>A0A668A5P1</accession>
<feature type="region of interest" description="Disordered" evidence="1">
    <location>
        <begin position="206"/>
        <end position="234"/>
    </location>
</feature>
<dbReference type="GO" id="GO:0005739">
    <property type="term" value="C:mitochondrion"/>
    <property type="evidence" value="ECO:0007669"/>
    <property type="project" value="TreeGrafter"/>
</dbReference>
<evidence type="ECO:0000256" key="1">
    <source>
        <dbReference type="SAM" id="MobiDB-lite"/>
    </source>
</evidence>
<evidence type="ECO:0000313" key="3">
    <source>
        <dbReference type="Ensembl" id="ENSMMDP00005048607.1"/>
    </source>
</evidence>
<dbReference type="Pfam" id="PF13905">
    <property type="entry name" value="Thioredoxin_8"/>
    <property type="match status" value="1"/>
</dbReference>
<proteinExistence type="predicted"/>
<dbReference type="Proteomes" id="UP000472263">
    <property type="component" value="Chromosome 1"/>
</dbReference>
<dbReference type="RefSeq" id="XP_029908659.1">
    <property type="nucleotide sequence ID" value="XM_030052799.1"/>
</dbReference>
<dbReference type="OrthoDB" id="189920at2759"/>
<dbReference type="InterPro" id="IPR012336">
    <property type="entry name" value="Thioredoxin-like_fold"/>
</dbReference>
<dbReference type="SUPFAM" id="SSF52833">
    <property type="entry name" value="Thioredoxin-like"/>
    <property type="match status" value="1"/>
</dbReference>
<dbReference type="RefSeq" id="XP_029908667.1">
    <property type="nucleotide sequence ID" value="XM_030052807.1"/>
</dbReference>
<dbReference type="PANTHER" id="PTHR47109:SF1">
    <property type="entry name" value="NUCLEOREDOXIN-LIKE PROTEIN 1"/>
    <property type="match status" value="1"/>
</dbReference>
<dbReference type="AlphaFoldDB" id="A0A668A5P1"/>
<organism evidence="3 4">
    <name type="scientific">Myripristis murdjan</name>
    <name type="common">pinecone soldierfish</name>
    <dbReference type="NCBI Taxonomy" id="586833"/>
    <lineage>
        <taxon>Eukaryota</taxon>
        <taxon>Metazoa</taxon>
        <taxon>Chordata</taxon>
        <taxon>Craniata</taxon>
        <taxon>Vertebrata</taxon>
        <taxon>Euteleostomi</taxon>
        <taxon>Actinopterygii</taxon>
        <taxon>Neopterygii</taxon>
        <taxon>Teleostei</taxon>
        <taxon>Neoteleostei</taxon>
        <taxon>Acanthomorphata</taxon>
        <taxon>Holocentriformes</taxon>
        <taxon>Holocentridae</taxon>
        <taxon>Myripristis</taxon>
    </lineage>
</organism>